<dbReference type="EMBL" id="CP007140">
    <property type="protein sequence ID" value="AJC72397.1"/>
    <property type="molecule type" value="Genomic_DNA"/>
</dbReference>
<evidence type="ECO:0000313" key="2">
    <source>
        <dbReference type="EMBL" id="AJC72397.1"/>
    </source>
</evidence>
<dbReference type="Proteomes" id="UP000062043">
    <property type="component" value="Chromosome"/>
</dbReference>
<name>A0A0X1KMA7_9EURY</name>
<dbReference type="PATRIC" id="fig|1432656.3.peg.1903"/>
<keyword evidence="2" id="KW-0489">Methyltransferase</keyword>
<dbReference type="InterPro" id="IPR023108">
    <property type="entry name" value="DUF3216"/>
</dbReference>
<gene>
    <name evidence="2" type="ORF">X802_09750</name>
</gene>
<dbReference type="GeneID" id="27135933"/>
<proteinExistence type="predicted"/>
<dbReference type="Pfam" id="PF11505">
    <property type="entry name" value="DUF3216"/>
    <property type="match status" value="1"/>
</dbReference>
<evidence type="ECO:0000259" key="1">
    <source>
        <dbReference type="Pfam" id="PF11505"/>
    </source>
</evidence>
<reference evidence="2 3" key="1">
    <citation type="submission" date="2014-01" db="EMBL/GenBank/DDBJ databases">
        <title>Genome sequencing of Thermococcus guaymasensis.</title>
        <authorList>
            <person name="Zhang X."/>
            <person name="Alvare G."/>
            <person name="Fristensky B."/>
            <person name="Chen L."/>
            <person name="Suen T."/>
            <person name="Chen Q."/>
            <person name="Ma K."/>
        </authorList>
    </citation>
    <scope>NUCLEOTIDE SEQUENCE [LARGE SCALE GENOMIC DNA]</scope>
    <source>
        <strain evidence="2 3">DSM 11113</strain>
    </source>
</reference>
<keyword evidence="3" id="KW-1185">Reference proteome</keyword>
<dbReference type="GO" id="GO:0008168">
    <property type="term" value="F:methyltransferase activity"/>
    <property type="evidence" value="ECO:0007669"/>
    <property type="project" value="UniProtKB-KW"/>
</dbReference>
<evidence type="ECO:0000313" key="3">
    <source>
        <dbReference type="Proteomes" id="UP000062043"/>
    </source>
</evidence>
<dbReference type="STRING" id="1432656.X802_09750"/>
<protein>
    <submittedName>
        <fullName evidence="2">Methyltransferase</fullName>
    </submittedName>
</protein>
<dbReference type="InterPro" id="IPR038317">
    <property type="entry name" value="Pf1176-like_sf"/>
</dbReference>
<keyword evidence="2" id="KW-0808">Transferase</keyword>
<dbReference type="RefSeq" id="WP_062373397.1">
    <property type="nucleotide sequence ID" value="NZ_CP007140.1"/>
</dbReference>
<dbReference type="KEGG" id="tgy:X802_09750"/>
<accession>A0A0X1KMA7</accession>
<organism evidence="2 3">
    <name type="scientific">Thermococcus guaymasensis DSM 11113</name>
    <dbReference type="NCBI Taxonomy" id="1432656"/>
    <lineage>
        <taxon>Archaea</taxon>
        <taxon>Methanobacteriati</taxon>
        <taxon>Methanobacteriota</taxon>
        <taxon>Thermococci</taxon>
        <taxon>Thermococcales</taxon>
        <taxon>Thermococcaceae</taxon>
        <taxon>Thermococcus</taxon>
    </lineage>
</organism>
<dbReference type="Gene3D" id="1.20.120.460">
    <property type="entry name" value="protein pf1176 like"/>
    <property type="match status" value="1"/>
</dbReference>
<dbReference type="OrthoDB" id="101602at2157"/>
<dbReference type="AlphaFoldDB" id="A0A0X1KMA7"/>
<sequence>MVEVPEVEEVKSLLRELGEEDLIRVVDSFVALNTGLESKKGKEFIEVSVLGFLEGILTALKSKVDDPRVGELYEKVRKRRAELDEMFRKPRIPYLEG</sequence>
<feature type="domain" description="DUF3216" evidence="1">
    <location>
        <begin position="7"/>
        <end position="96"/>
    </location>
</feature>
<dbReference type="GO" id="GO:0032259">
    <property type="term" value="P:methylation"/>
    <property type="evidence" value="ECO:0007669"/>
    <property type="project" value="UniProtKB-KW"/>
</dbReference>